<keyword evidence="3" id="KW-1185">Reference proteome</keyword>
<protein>
    <submittedName>
        <fullName evidence="2">Uncharacterized protein</fullName>
    </submittedName>
</protein>
<accession>A0A8J4A4K7</accession>
<gene>
    <name evidence="2" type="ORF">NUM_01390</name>
</gene>
<reference evidence="3" key="1">
    <citation type="journal article" date="2021" name="Int. J. Syst. Evol. Microbiol.">
        <title>Actinocatenispora comari sp. nov., an endophytic actinomycete isolated from aerial parts of Comarum salesowianum.</title>
        <authorList>
            <person name="Oyunbileg N."/>
            <person name="Iizaka Y."/>
            <person name="Hamada M."/>
            <person name="Davaapurev B.O."/>
            <person name="Fukumoto A."/>
            <person name="Tsetseg B."/>
            <person name="Kato F."/>
            <person name="Tamura T."/>
            <person name="Batkhuu J."/>
            <person name="Anzai Y."/>
        </authorList>
    </citation>
    <scope>NUCLEOTIDE SEQUENCE [LARGE SCALE GENOMIC DNA]</scope>
    <source>
        <strain evidence="3">NUM-2625</strain>
    </source>
</reference>
<name>A0A8J4A4K7_9ACTN</name>
<feature type="region of interest" description="Disordered" evidence="1">
    <location>
        <begin position="1"/>
        <end position="48"/>
    </location>
</feature>
<evidence type="ECO:0000256" key="1">
    <source>
        <dbReference type="SAM" id="MobiDB-lite"/>
    </source>
</evidence>
<dbReference type="EMBL" id="BOPO01000002">
    <property type="protein sequence ID" value="GIL24884.1"/>
    <property type="molecule type" value="Genomic_DNA"/>
</dbReference>
<organism evidence="2 3">
    <name type="scientific">Actinocatenispora comari</name>
    <dbReference type="NCBI Taxonomy" id="2807577"/>
    <lineage>
        <taxon>Bacteria</taxon>
        <taxon>Bacillati</taxon>
        <taxon>Actinomycetota</taxon>
        <taxon>Actinomycetes</taxon>
        <taxon>Micromonosporales</taxon>
        <taxon>Micromonosporaceae</taxon>
        <taxon>Actinocatenispora</taxon>
    </lineage>
</organism>
<sequence>MTGTDRPTPAADGPAPGADGARAAAESGTGRPVSGERPCVCGHPRTAHRHYRRGSDCAVCGPEVCPRYRPVRWWRRPAKADRAAR</sequence>
<dbReference type="Proteomes" id="UP000614996">
    <property type="component" value="Unassembled WGS sequence"/>
</dbReference>
<evidence type="ECO:0000313" key="2">
    <source>
        <dbReference type="EMBL" id="GIL24884.1"/>
    </source>
</evidence>
<dbReference type="AlphaFoldDB" id="A0A8J4A4K7"/>
<comment type="caution">
    <text evidence="2">The sequence shown here is derived from an EMBL/GenBank/DDBJ whole genome shotgun (WGS) entry which is preliminary data.</text>
</comment>
<feature type="compositionally biased region" description="Low complexity" evidence="1">
    <location>
        <begin position="1"/>
        <end position="25"/>
    </location>
</feature>
<evidence type="ECO:0000313" key="3">
    <source>
        <dbReference type="Proteomes" id="UP000614996"/>
    </source>
</evidence>
<proteinExistence type="predicted"/>